<evidence type="ECO:0000256" key="5">
    <source>
        <dbReference type="ARBA" id="ARBA00023242"/>
    </source>
</evidence>
<feature type="compositionally biased region" description="Polar residues" evidence="8">
    <location>
        <begin position="103"/>
        <end position="119"/>
    </location>
</feature>
<evidence type="ECO:0000313" key="10">
    <source>
        <dbReference type="EMBL" id="KAI1707945.1"/>
    </source>
</evidence>
<keyword evidence="2" id="KW-0217">Developmental protein</keyword>
<dbReference type="Gene3D" id="1.10.10.60">
    <property type="entry name" value="Homeodomain-like"/>
    <property type="match status" value="1"/>
</dbReference>
<dbReference type="GO" id="GO:0000981">
    <property type="term" value="F:DNA-binding transcription factor activity, RNA polymerase II-specific"/>
    <property type="evidence" value="ECO:0007669"/>
    <property type="project" value="InterPro"/>
</dbReference>
<reference evidence="10" key="1">
    <citation type="submission" date="2022-01" db="EMBL/GenBank/DDBJ databases">
        <title>Genome Sequence Resource for Two Populations of Ditylenchus destructor, the Migratory Endoparasitic Phytonematode.</title>
        <authorList>
            <person name="Zhang H."/>
            <person name="Lin R."/>
            <person name="Xie B."/>
        </authorList>
    </citation>
    <scope>NUCLEOTIDE SEQUENCE</scope>
    <source>
        <strain evidence="10">BazhouSP</strain>
    </source>
</reference>
<dbReference type="PROSITE" id="PS00027">
    <property type="entry name" value="HOMEOBOX_1"/>
    <property type="match status" value="1"/>
</dbReference>
<dbReference type="PANTHER" id="PTHR45793:SF5">
    <property type="entry name" value="HOMEOTIC PROTEIN OCELLILESS"/>
    <property type="match status" value="1"/>
</dbReference>
<dbReference type="PANTHER" id="PTHR45793">
    <property type="entry name" value="HOMEOBOX PROTEIN"/>
    <property type="match status" value="1"/>
</dbReference>
<dbReference type="Proteomes" id="UP001201812">
    <property type="component" value="Unassembled WGS sequence"/>
</dbReference>
<dbReference type="GO" id="GO:0005634">
    <property type="term" value="C:nucleus"/>
    <property type="evidence" value="ECO:0007669"/>
    <property type="project" value="UniProtKB-SubCell"/>
</dbReference>
<feature type="compositionally biased region" description="Polar residues" evidence="8">
    <location>
        <begin position="198"/>
        <end position="213"/>
    </location>
</feature>
<keyword evidence="11" id="KW-1185">Reference proteome</keyword>
<comment type="subcellular location">
    <subcellularLocation>
        <location evidence="1 6 7">Nucleus</location>
    </subcellularLocation>
</comment>
<evidence type="ECO:0000256" key="3">
    <source>
        <dbReference type="ARBA" id="ARBA00023125"/>
    </source>
</evidence>
<evidence type="ECO:0000259" key="9">
    <source>
        <dbReference type="PROSITE" id="PS50071"/>
    </source>
</evidence>
<dbReference type="PROSITE" id="PS50071">
    <property type="entry name" value="HOMEOBOX_2"/>
    <property type="match status" value="1"/>
</dbReference>
<feature type="region of interest" description="Disordered" evidence="8">
    <location>
        <begin position="103"/>
        <end position="143"/>
    </location>
</feature>
<evidence type="ECO:0000256" key="2">
    <source>
        <dbReference type="ARBA" id="ARBA00022473"/>
    </source>
</evidence>
<organism evidence="10 11">
    <name type="scientific">Ditylenchus destructor</name>
    <dbReference type="NCBI Taxonomy" id="166010"/>
    <lineage>
        <taxon>Eukaryota</taxon>
        <taxon>Metazoa</taxon>
        <taxon>Ecdysozoa</taxon>
        <taxon>Nematoda</taxon>
        <taxon>Chromadorea</taxon>
        <taxon>Rhabditida</taxon>
        <taxon>Tylenchina</taxon>
        <taxon>Tylenchomorpha</taxon>
        <taxon>Sphaerularioidea</taxon>
        <taxon>Anguinidae</taxon>
        <taxon>Anguininae</taxon>
        <taxon>Ditylenchus</taxon>
    </lineage>
</organism>
<evidence type="ECO:0000256" key="6">
    <source>
        <dbReference type="PROSITE-ProRule" id="PRU00108"/>
    </source>
</evidence>
<feature type="region of interest" description="Disordered" evidence="8">
    <location>
        <begin position="1"/>
        <end position="33"/>
    </location>
</feature>
<dbReference type="PRINTS" id="PR00031">
    <property type="entry name" value="HTHREPRESSR"/>
</dbReference>
<evidence type="ECO:0000256" key="7">
    <source>
        <dbReference type="RuleBase" id="RU000682"/>
    </source>
</evidence>
<sequence>MVNGNFPDYRGGYLYPPPGPSSIHPDSGKRERTKFSDYQLKQLEKVFDKHQYPQGQQREHLAVTLGLTETKVQVWFKNRRAKARANKKYEELRQQTAASLANNNTKCANFPSNSTSGSFNVKEEHPTEPGGTEDENEGDLKSASAKISATKALPSFPASMPMIPWPPALDSDFKIEPPPENSLMTTSTGTNTLPPTCSHGTTVSMPSPLNPRSKSFPDSDFLSGMTSTLNPLQPPVQTGWMPSYTNMFNMTPTNYHFANHANPYYSASAYDFYNHAAYYAPGSAFRDQKFP</sequence>
<dbReference type="InterPro" id="IPR017970">
    <property type="entry name" value="Homeobox_CS"/>
</dbReference>
<evidence type="ECO:0000256" key="4">
    <source>
        <dbReference type="ARBA" id="ARBA00023155"/>
    </source>
</evidence>
<dbReference type="SUPFAM" id="SSF46689">
    <property type="entry name" value="Homeodomain-like"/>
    <property type="match status" value="1"/>
</dbReference>
<dbReference type="GO" id="GO:0000978">
    <property type="term" value="F:RNA polymerase II cis-regulatory region sequence-specific DNA binding"/>
    <property type="evidence" value="ECO:0007669"/>
    <property type="project" value="TreeGrafter"/>
</dbReference>
<gene>
    <name evidence="10" type="ORF">DdX_12177</name>
</gene>
<comment type="caution">
    <text evidence="10">The sequence shown here is derived from an EMBL/GenBank/DDBJ whole genome shotgun (WGS) entry which is preliminary data.</text>
</comment>
<dbReference type="InterPro" id="IPR000047">
    <property type="entry name" value="HTH_motif"/>
</dbReference>
<name>A0AAD4MWY7_9BILA</name>
<accession>A0AAD4MWY7</accession>
<proteinExistence type="predicted"/>
<dbReference type="Pfam" id="PF00046">
    <property type="entry name" value="Homeodomain"/>
    <property type="match status" value="1"/>
</dbReference>
<feature type="region of interest" description="Disordered" evidence="8">
    <location>
        <begin position="182"/>
        <end position="217"/>
    </location>
</feature>
<feature type="compositionally biased region" description="Low complexity" evidence="8">
    <location>
        <begin position="182"/>
        <end position="196"/>
    </location>
</feature>
<feature type="DNA-binding region" description="Homeobox" evidence="6">
    <location>
        <begin position="28"/>
        <end position="87"/>
    </location>
</feature>
<dbReference type="EMBL" id="JAKKPZ010000038">
    <property type="protein sequence ID" value="KAI1707945.1"/>
    <property type="molecule type" value="Genomic_DNA"/>
</dbReference>
<keyword evidence="4 6" id="KW-0371">Homeobox</keyword>
<evidence type="ECO:0000256" key="1">
    <source>
        <dbReference type="ARBA" id="ARBA00004123"/>
    </source>
</evidence>
<keyword evidence="3 6" id="KW-0238">DNA-binding</keyword>
<dbReference type="CDD" id="cd00086">
    <property type="entry name" value="homeodomain"/>
    <property type="match status" value="1"/>
</dbReference>
<dbReference type="SMART" id="SM00389">
    <property type="entry name" value="HOX"/>
    <property type="match status" value="1"/>
</dbReference>
<dbReference type="InterPro" id="IPR009057">
    <property type="entry name" value="Homeodomain-like_sf"/>
</dbReference>
<evidence type="ECO:0000256" key="8">
    <source>
        <dbReference type="SAM" id="MobiDB-lite"/>
    </source>
</evidence>
<evidence type="ECO:0000313" key="11">
    <source>
        <dbReference type="Proteomes" id="UP001201812"/>
    </source>
</evidence>
<keyword evidence="5 6" id="KW-0539">Nucleus</keyword>
<dbReference type="AlphaFoldDB" id="A0AAD4MWY7"/>
<dbReference type="InterPro" id="IPR001356">
    <property type="entry name" value="HD"/>
</dbReference>
<feature type="domain" description="Homeobox" evidence="9">
    <location>
        <begin position="26"/>
        <end position="86"/>
    </location>
</feature>
<protein>
    <submittedName>
        <fullName evidence="10">Homeobox domain-containing protein</fullName>
    </submittedName>
</protein>